<organism evidence="1">
    <name type="scientific">Rhizophora mucronata</name>
    <name type="common">Asiatic mangrove</name>
    <dbReference type="NCBI Taxonomy" id="61149"/>
    <lineage>
        <taxon>Eukaryota</taxon>
        <taxon>Viridiplantae</taxon>
        <taxon>Streptophyta</taxon>
        <taxon>Embryophyta</taxon>
        <taxon>Tracheophyta</taxon>
        <taxon>Spermatophyta</taxon>
        <taxon>Magnoliopsida</taxon>
        <taxon>eudicotyledons</taxon>
        <taxon>Gunneridae</taxon>
        <taxon>Pentapetalae</taxon>
        <taxon>rosids</taxon>
        <taxon>fabids</taxon>
        <taxon>Malpighiales</taxon>
        <taxon>Rhizophoraceae</taxon>
        <taxon>Rhizophora</taxon>
    </lineage>
</organism>
<protein>
    <submittedName>
        <fullName evidence="1">Uncharacterized protein</fullName>
    </submittedName>
</protein>
<proteinExistence type="predicted"/>
<evidence type="ECO:0000313" key="1">
    <source>
        <dbReference type="EMBL" id="MBX48279.1"/>
    </source>
</evidence>
<dbReference type="AlphaFoldDB" id="A0A2P2P0V8"/>
<dbReference type="EMBL" id="GGEC01067795">
    <property type="protein sequence ID" value="MBX48279.1"/>
    <property type="molecule type" value="Transcribed_RNA"/>
</dbReference>
<sequence length="59" mass="6877">MIFHFTLFLTKNRDLGLALPPAPQPHPQFSCQEWRVYKHSNPANRTLFRDVVCVLLLQA</sequence>
<accession>A0A2P2P0V8</accession>
<name>A0A2P2P0V8_RHIMU</name>
<reference evidence="1" key="1">
    <citation type="submission" date="2018-02" db="EMBL/GenBank/DDBJ databases">
        <title>Rhizophora mucronata_Transcriptome.</title>
        <authorList>
            <person name="Meera S.P."/>
            <person name="Sreeshan A."/>
            <person name="Augustine A."/>
        </authorList>
    </citation>
    <scope>NUCLEOTIDE SEQUENCE</scope>
    <source>
        <tissue evidence="1">Leaf</tissue>
    </source>
</reference>